<dbReference type="PANTHER" id="PTHR21060:SF15">
    <property type="entry name" value="ACETATE KINASE-RELATED"/>
    <property type="match status" value="1"/>
</dbReference>
<comment type="function">
    <text evidence="6">Catalyzes the formation of acetyl phosphate from acetate and ATP. Can also catalyze the reverse reaction.</text>
</comment>
<sequence length="370" mass="38426">MSPDRVLVVNAGSSTVKMSVLEPNDTVVCASTIECPDEIPDGAVSGFLREAGPVDAVGHRVVHGGAEFTGATRLDPSVFARIAGLAPLAPLHQGRALAGIDAVRRALPGVPAVACFDTAFHRTLPAEASTYALPEDWRTKWGLRRYGFHGLSHAYAARRACELAGVDPASARVVSCHLGAGASLAAVRGGESVDTTMGFTPAEGLVMATRAGDVDPGLILWLQRRGVTVDDLEQALEHGGGMAALAGHGGDMRAIRAAAEAGDRRAEIARRIYAYRLRAKIAAMAAAMGGPDVLAFTGGVGEHDDAIRADAVGELAFLGVRLDPRANAEAHGDADVGAPDAPVRTLVVTAREDVEIARQTRSLVTSENGQ</sequence>
<evidence type="ECO:0000256" key="6">
    <source>
        <dbReference type="HAMAP-Rule" id="MF_00020"/>
    </source>
</evidence>
<dbReference type="InterPro" id="IPR023865">
    <property type="entry name" value="Aliphatic_acid_kinase_CS"/>
</dbReference>
<name>A0A401YMJ6_9ACTN</name>
<comment type="catalytic activity">
    <reaction evidence="6">
        <text>acetate + ATP = acetyl phosphate + ADP</text>
        <dbReference type="Rhea" id="RHEA:11352"/>
        <dbReference type="ChEBI" id="CHEBI:22191"/>
        <dbReference type="ChEBI" id="CHEBI:30089"/>
        <dbReference type="ChEBI" id="CHEBI:30616"/>
        <dbReference type="ChEBI" id="CHEBI:456216"/>
        <dbReference type="EC" id="2.7.2.1"/>
    </reaction>
</comment>
<feature type="site" description="Transition state stabilizer" evidence="6">
    <location>
        <position position="210"/>
    </location>
</feature>
<dbReference type="RefSeq" id="WP_126637944.1">
    <property type="nucleotide sequence ID" value="NZ_BIFH01000019.1"/>
</dbReference>
<dbReference type="EC" id="2.7.2.1" evidence="6"/>
<evidence type="ECO:0000256" key="3">
    <source>
        <dbReference type="ARBA" id="ARBA00022741"/>
    </source>
</evidence>
<comment type="subcellular location">
    <subcellularLocation>
        <location evidence="6">Cytoplasm</location>
    </subcellularLocation>
</comment>
<accession>A0A401YMJ6</accession>
<keyword evidence="4 6" id="KW-0418">Kinase</keyword>
<feature type="active site" description="Proton donor/acceptor" evidence="6">
    <location>
        <position position="117"/>
    </location>
</feature>
<feature type="site" description="Transition state stabilizer" evidence="6">
    <location>
        <position position="149"/>
    </location>
</feature>
<dbReference type="OrthoDB" id="9802453at2"/>
<evidence type="ECO:0000256" key="1">
    <source>
        <dbReference type="ARBA" id="ARBA00008748"/>
    </source>
</evidence>
<keyword evidence="9" id="KW-1185">Reference proteome</keyword>
<evidence type="ECO:0000256" key="5">
    <source>
        <dbReference type="ARBA" id="ARBA00022840"/>
    </source>
</evidence>
<dbReference type="GO" id="GO:0008776">
    <property type="term" value="F:acetate kinase activity"/>
    <property type="evidence" value="ECO:0007669"/>
    <property type="project" value="UniProtKB-UniRule"/>
</dbReference>
<evidence type="ECO:0000256" key="7">
    <source>
        <dbReference type="RuleBase" id="RU003835"/>
    </source>
</evidence>
<gene>
    <name evidence="6 8" type="primary">ackA</name>
    <name evidence="8" type="ORF">EHYA_03515</name>
</gene>
<dbReference type="Gene3D" id="3.30.420.40">
    <property type="match status" value="2"/>
</dbReference>
<organism evidence="8 9">
    <name type="scientific">Embleya hyalina</name>
    <dbReference type="NCBI Taxonomy" id="516124"/>
    <lineage>
        <taxon>Bacteria</taxon>
        <taxon>Bacillati</taxon>
        <taxon>Actinomycetota</taxon>
        <taxon>Actinomycetes</taxon>
        <taxon>Kitasatosporales</taxon>
        <taxon>Streptomycetaceae</taxon>
        <taxon>Embleya</taxon>
    </lineage>
</organism>
<evidence type="ECO:0000313" key="9">
    <source>
        <dbReference type="Proteomes" id="UP000286931"/>
    </source>
</evidence>
<comment type="pathway">
    <text evidence="6">Metabolic intermediate biosynthesis; acetyl-CoA biosynthesis; acetyl-CoA from acetate: step 1/2.</text>
</comment>
<dbReference type="NCBIfam" id="TIGR00016">
    <property type="entry name" value="ackA"/>
    <property type="match status" value="1"/>
</dbReference>
<dbReference type="InterPro" id="IPR004372">
    <property type="entry name" value="Ac/propionate_kinase"/>
</dbReference>
<comment type="subunit">
    <text evidence="6">Homodimer.</text>
</comment>
<dbReference type="PROSITE" id="PS01075">
    <property type="entry name" value="ACETATE_KINASE_1"/>
    <property type="match status" value="1"/>
</dbReference>
<dbReference type="GO" id="GO:0000287">
    <property type="term" value="F:magnesium ion binding"/>
    <property type="evidence" value="ECO:0007669"/>
    <property type="project" value="UniProtKB-UniRule"/>
</dbReference>
<dbReference type="InterPro" id="IPR043129">
    <property type="entry name" value="ATPase_NBD"/>
</dbReference>
<dbReference type="SUPFAM" id="SSF53067">
    <property type="entry name" value="Actin-like ATPase domain"/>
    <property type="match status" value="2"/>
</dbReference>
<comment type="cofactor">
    <cofactor evidence="6">
        <name>Mg(2+)</name>
        <dbReference type="ChEBI" id="CHEBI:18420"/>
    </cofactor>
    <cofactor evidence="6">
        <name>Mn(2+)</name>
        <dbReference type="ChEBI" id="CHEBI:29035"/>
    </cofactor>
    <text evidence="6">Mg(2+). Can also accept Mn(2+).</text>
</comment>
<dbReference type="AlphaFoldDB" id="A0A401YMJ6"/>
<dbReference type="PROSITE" id="PS01076">
    <property type="entry name" value="ACETATE_KINASE_2"/>
    <property type="match status" value="1"/>
</dbReference>
<protein>
    <recommendedName>
        <fullName evidence="6">Acetate kinase</fullName>
        <ecNumber evidence="6">2.7.2.1</ecNumber>
    </recommendedName>
    <alternativeName>
        <fullName evidence="6">Acetokinase</fullName>
    </alternativeName>
</protein>
<dbReference type="GO" id="GO:0005737">
    <property type="term" value="C:cytoplasm"/>
    <property type="evidence" value="ECO:0007669"/>
    <property type="project" value="UniProtKB-SubCell"/>
</dbReference>
<dbReference type="PIRSF" id="PIRSF000722">
    <property type="entry name" value="Acetate_prop_kin"/>
    <property type="match status" value="1"/>
</dbReference>
<feature type="binding site" evidence="6">
    <location>
        <begin position="177"/>
        <end position="181"/>
    </location>
    <ligand>
        <name>ATP</name>
        <dbReference type="ChEBI" id="CHEBI:30616"/>
    </ligand>
</feature>
<feature type="binding site" evidence="6">
    <location>
        <position position="60"/>
    </location>
    <ligand>
        <name>substrate</name>
    </ligand>
</feature>
<dbReference type="GO" id="GO:0006085">
    <property type="term" value="P:acetyl-CoA biosynthetic process"/>
    <property type="evidence" value="ECO:0007669"/>
    <property type="project" value="UniProtKB-UniRule"/>
</dbReference>
<dbReference type="EMBL" id="BIFH01000019">
    <property type="protein sequence ID" value="GCD95832.1"/>
    <property type="molecule type" value="Genomic_DNA"/>
</dbReference>
<dbReference type="Proteomes" id="UP000286931">
    <property type="component" value="Unassembled WGS sequence"/>
</dbReference>
<keyword evidence="6" id="KW-0479">Metal-binding</keyword>
<keyword evidence="3 6" id="KW-0547">Nucleotide-binding</keyword>
<proteinExistence type="inferred from homology"/>
<keyword evidence="2 6" id="KW-0808">Transferase</keyword>
<feature type="binding site" evidence="6">
    <location>
        <position position="352"/>
    </location>
    <ligand>
        <name>Mg(2+)</name>
        <dbReference type="ChEBI" id="CHEBI:18420"/>
    </ligand>
</feature>
<evidence type="ECO:0000256" key="2">
    <source>
        <dbReference type="ARBA" id="ARBA00022679"/>
    </source>
</evidence>
<dbReference type="PRINTS" id="PR00471">
    <property type="entry name" value="ACETATEKNASE"/>
</dbReference>
<comment type="similarity">
    <text evidence="1 6 7">Belongs to the acetokinase family.</text>
</comment>
<feature type="binding site" evidence="6">
    <location>
        <position position="17"/>
    </location>
    <ligand>
        <name>ATP</name>
        <dbReference type="ChEBI" id="CHEBI:30616"/>
    </ligand>
</feature>
<dbReference type="GO" id="GO:0005524">
    <property type="term" value="F:ATP binding"/>
    <property type="evidence" value="ECO:0007669"/>
    <property type="project" value="UniProtKB-KW"/>
</dbReference>
<comment type="caution">
    <text evidence="8">The sequence shown here is derived from an EMBL/GenBank/DDBJ whole genome shotgun (WGS) entry which is preliminary data.</text>
</comment>
<dbReference type="UniPathway" id="UPA00340">
    <property type="reaction ID" value="UER00458"/>
</dbReference>
<keyword evidence="6" id="KW-0460">Magnesium</keyword>
<keyword evidence="5 6" id="KW-0067">ATP-binding</keyword>
<keyword evidence="6" id="KW-0963">Cytoplasm</keyword>
<evidence type="ECO:0000313" key="8">
    <source>
        <dbReference type="EMBL" id="GCD95832.1"/>
    </source>
</evidence>
<dbReference type="PANTHER" id="PTHR21060">
    <property type="entry name" value="ACETATE KINASE"/>
    <property type="match status" value="1"/>
</dbReference>
<feature type="binding site" evidence="6">
    <location>
        <begin position="299"/>
        <end position="303"/>
    </location>
    <ligand>
        <name>ATP</name>
        <dbReference type="ChEBI" id="CHEBI:30616"/>
    </ligand>
</feature>
<evidence type="ECO:0000256" key="4">
    <source>
        <dbReference type="ARBA" id="ARBA00022777"/>
    </source>
</evidence>
<dbReference type="Pfam" id="PF00871">
    <property type="entry name" value="Acetate_kinase"/>
    <property type="match status" value="1"/>
</dbReference>
<feature type="binding site" evidence="6">
    <location>
        <begin position="251"/>
        <end position="253"/>
    </location>
    <ligand>
        <name>ATP</name>
        <dbReference type="ChEBI" id="CHEBI:30616"/>
    </ligand>
</feature>
<dbReference type="GO" id="GO:0006083">
    <property type="term" value="P:acetate metabolic process"/>
    <property type="evidence" value="ECO:0007669"/>
    <property type="project" value="TreeGrafter"/>
</dbReference>
<feature type="binding site" evidence="6">
    <location>
        <position position="10"/>
    </location>
    <ligand>
        <name>Mg(2+)</name>
        <dbReference type="ChEBI" id="CHEBI:18420"/>
    </ligand>
</feature>
<reference evidence="8 9" key="1">
    <citation type="submission" date="2018-12" db="EMBL/GenBank/DDBJ databases">
        <title>Draft genome sequence of Embleya hyalina NBRC 13850T.</title>
        <authorList>
            <person name="Komaki H."/>
            <person name="Hosoyama A."/>
            <person name="Kimura A."/>
            <person name="Ichikawa N."/>
            <person name="Tamura T."/>
        </authorList>
    </citation>
    <scope>NUCLEOTIDE SEQUENCE [LARGE SCALE GENOMIC DNA]</scope>
    <source>
        <strain evidence="8 9">NBRC 13850</strain>
    </source>
</reference>
<dbReference type="HAMAP" id="MF_00020">
    <property type="entry name" value="Acetate_kinase"/>
    <property type="match status" value="1"/>
</dbReference>
<dbReference type="InterPro" id="IPR000890">
    <property type="entry name" value="Aliphatic_acid_kin_short-chain"/>
</dbReference>